<dbReference type="OrthoDB" id="540461at2759"/>
<dbReference type="Proteomes" id="UP000075714">
    <property type="component" value="Unassembled WGS sequence"/>
</dbReference>
<keyword evidence="4" id="KW-1185">Reference proteome</keyword>
<protein>
    <submittedName>
        <fullName evidence="3">Uncharacterized protein</fullName>
    </submittedName>
</protein>
<keyword evidence="1" id="KW-0812">Transmembrane</keyword>
<evidence type="ECO:0000313" key="4">
    <source>
        <dbReference type="Proteomes" id="UP000075714"/>
    </source>
</evidence>
<comment type="caution">
    <text evidence="3">The sequence shown here is derived from an EMBL/GenBank/DDBJ whole genome shotgun (WGS) entry which is preliminary data.</text>
</comment>
<evidence type="ECO:0000256" key="2">
    <source>
        <dbReference type="SAM" id="SignalP"/>
    </source>
</evidence>
<proteinExistence type="predicted"/>
<dbReference type="EMBL" id="LSYV01000042">
    <property type="protein sequence ID" value="KXZ46651.1"/>
    <property type="molecule type" value="Genomic_DNA"/>
</dbReference>
<feature type="transmembrane region" description="Helical" evidence="1">
    <location>
        <begin position="154"/>
        <end position="175"/>
    </location>
</feature>
<evidence type="ECO:0000313" key="3">
    <source>
        <dbReference type="EMBL" id="KXZ46651.1"/>
    </source>
</evidence>
<accession>A0A150G9Y7</accession>
<feature type="chain" id="PRO_5007561916" evidence="2">
    <location>
        <begin position="18"/>
        <end position="176"/>
    </location>
</feature>
<evidence type="ECO:0000256" key="1">
    <source>
        <dbReference type="SAM" id="Phobius"/>
    </source>
</evidence>
<name>A0A150G9Y7_GONPE</name>
<reference evidence="4" key="1">
    <citation type="journal article" date="2016" name="Nat. Commun.">
        <title>The Gonium pectorale genome demonstrates co-option of cell cycle regulation during the evolution of multicellularity.</title>
        <authorList>
            <person name="Hanschen E.R."/>
            <person name="Marriage T.N."/>
            <person name="Ferris P.J."/>
            <person name="Hamaji T."/>
            <person name="Toyoda A."/>
            <person name="Fujiyama A."/>
            <person name="Neme R."/>
            <person name="Noguchi H."/>
            <person name="Minakuchi Y."/>
            <person name="Suzuki M."/>
            <person name="Kawai-Toyooka H."/>
            <person name="Smith D.R."/>
            <person name="Sparks H."/>
            <person name="Anderson J."/>
            <person name="Bakaric R."/>
            <person name="Luria V."/>
            <person name="Karger A."/>
            <person name="Kirschner M.W."/>
            <person name="Durand P.M."/>
            <person name="Michod R.E."/>
            <person name="Nozaki H."/>
            <person name="Olson B.J."/>
        </authorList>
    </citation>
    <scope>NUCLEOTIDE SEQUENCE [LARGE SCALE GENOMIC DNA]</scope>
    <source>
        <strain evidence="4">NIES-2863</strain>
    </source>
</reference>
<feature type="signal peptide" evidence="2">
    <location>
        <begin position="1"/>
        <end position="17"/>
    </location>
</feature>
<keyword evidence="1" id="KW-0472">Membrane</keyword>
<keyword evidence="1" id="KW-1133">Transmembrane helix</keyword>
<sequence length="176" mass="18982">MRAIALFAVLGVASVSALPDQNSWSFMLRQPTGAQCATRYTALIEQPYYSNDPTCAALVKTAITTYNVSACPSTKPLSQVWKCMNGWNGTVADAGRVNAWVTFLTNCELLYIAQRLNSAESESGFVWQDNSCFARYNGMGAFASYLTSTTPGSAGSIFVSMLHVLLAVVAALLLLR</sequence>
<dbReference type="STRING" id="33097.A0A150G9Y7"/>
<keyword evidence="2" id="KW-0732">Signal</keyword>
<dbReference type="AlphaFoldDB" id="A0A150G9Y7"/>
<organism evidence="3 4">
    <name type="scientific">Gonium pectorale</name>
    <name type="common">Green alga</name>
    <dbReference type="NCBI Taxonomy" id="33097"/>
    <lineage>
        <taxon>Eukaryota</taxon>
        <taxon>Viridiplantae</taxon>
        <taxon>Chlorophyta</taxon>
        <taxon>core chlorophytes</taxon>
        <taxon>Chlorophyceae</taxon>
        <taxon>CS clade</taxon>
        <taxon>Chlamydomonadales</taxon>
        <taxon>Volvocaceae</taxon>
        <taxon>Gonium</taxon>
    </lineage>
</organism>
<gene>
    <name evidence="3" type="ORF">GPECTOR_41g615</name>
</gene>